<dbReference type="EC" id="2.7.13.3" evidence="3"/>
<dbReference type="SUPFAM" id="SSF55874">
    <property type="entry name" value="ATPase domain of HSP90 chaperone/DNA topoisomerase II/histidine kinase"/>
    <property type="match status" value="1"/>
</dbReference>
<evidence type="ECO:0000256" key="6">
    <source>
        <dbReference type="ARBA" id="ARBA00022692"/>
    </source>
</evidence>
<evidence type="ECO:0000259" key="15">
    <source>
        <dbReference type="PROSITE" id="PS50109"/>
    </source>
</evidence>
<protein>
    <recommendedName>
        <fullName evidence="3">histidine kinase</fullName>
        <ecNumber evidence="3">2.7.13.3</ecNumber>
    </recommendedName>
</protein>
<dbReference type="Pfam" id="PF00512">
    <property type="entry name" value="HisKA"/>
    <property type="match status" value="1"/>
</dbReference>
<dbReference type="PROSITE" id="PS50109">
    <property type="entry name" value="HIS_KIN"/>
    <property type="match status" value="1"/>
</dbReference>
<organism evidence="17 18">
    <name type="scientific">Paraburkholderia phenoliruptrix</name>
    <dbReference type="NCBI Taxonomy" id="252970"/>
    <lineage>
        <taxon>Bacteria</taxon>
        <taxon>Pseudomonadati</taxon>
        <taxon>Pseudomonadota</taxon>
        <taxon>Betaproteobacteria</taxon>
        <taxon>Burkholderiales</taxon>
        <taxon>Burkholderiaceae</taxon>
        <taxon>Paraburkholderia</taxon>
    </lineage>
</organism>
<dbReference type="Gene3D" id="1.10.287.130">
    <property type="match status" value="1"/>
</dbReference>
<name>A0ABV3WEM2_9BURK</name>
<evidence type="ECO:0000313" key="18">
    <source>
        <dbReference type="Proteomes" id="UP001558535"/>
    </source>
</evidence>
<dbReference type="RefSeq" id="WP_368608373.1">
    <property type="nucleotide sequence ID" value="NZ_JBFPKB010000005.1"/>
</dbReference>
<dbReference type="PROSITE" id="PS50885">
    <property type="entry name" value="HAMP"/>
    <property type="match status" value="1"/>
</dbReference>
<evidence type="ECO:0000256" key="4">
    <source>
        <dbReference type="ARBA" id="ARBA00022553"/>
    </source>
</evidence>
<keyword evidence="8" id="KW-0418">Kinase</keyword>
<gene>
    <name evidence="17" type="ORF">AB3X84_16935</name>
</gene>
<keyword evidence="6 14" id="KW-0812">Transmembrane</keyword>
<evidence type="ECO:0000256" key="11">
    <source>
        <dbReference type="ARBA" id="ARBA00023012"/>
    </source>
</evidence>
<dbReference type="InterPro" id="IPR013727">
    <property type="entry name" value="2CSK_N"/>
</dbReference>
<dbReference type="InterPro" id="IPR003594">
    <property type="entry name" value="HATPase_dom"/>
</dbReference>
<feature type="transmembrane region" description="Helical" evidence="14">
    <location>
        <begin position="156"/>
        <end position="175"/>
    </location>
</feature>
<keyword evidence="4" id="KW-0597">Phosphoprotein</keyword>
<evidence type="ECO:0000256" key="14">
    <source>
        <dbReference type="SAM" id="Phobius"/>
    </source>
</evidence>
<feature type="region of interest" description="Disordered" evidence="13">
    <location>
        <begin position="454"/>
        <end position="500"/>
    </location>
</feature>
<feature type="domain" description="Histidine kinase" evidence="15">
    <location>
        <begin position="236"/>
        <end position="448"/>
    </location>
</feature>
<dbReference type="InterPro" id="IPR004358">
    <property type="entry name" value="Sig_transdc_His_kin-like_C"/>
</dbReference>
<proteinExistence type="predicted"/>
<keyword evidence="5" id="KW-0808">Transferase</keyword>
<dbReference type="Gene3D" id="3.30.565.10">
    <property type="entry name" value="Histidine kinase-like ATPase, C-terminal domain"/>
    <property type="match status" value="1"/>
</dbReference>
<sequence>MKLPRSLQGRLLALVTGVVLGVWLVTIAVTWRDASEEIDRLLDSHLAQAAALLVMQQAQMADDDEAPDTPVLHPYAPKVVFQVFHEGRLGLHSANAPAQPMMPPEGKRASGFSTVHIEGNAWRVFAARGLQQDVEVYVGERVDSRRSILLAVMRSAFWPMAVALPVLVLVTWWAVRRGAAPLRDLGRTLSRRDPRALDPVCIARAPQEMQPMLDALNRLFDRIRAVLDAERRFTADAAHELRTPIAAIKAQTQVAMAEDDAVLRTHALSGALDGCNRAVHLVDQLLLLSRLEAGALTESGAVDLRTLAQRVAADIAPRSIARSQQLELDAPEPCRVSGNEVLLVSLIRNLLDNAIRYSPAGARIAVSLSPRNRRVLLRVEDSGPGLSEEERARLGERFFRARGQWQSGSGLGWSIVQRVAGAHGAQLDVSRSPLLGGLRVEVSFAELAVDADRSAGQGSQTGVTGDRGGRDVGLSKFVPSPPFARSRKSDGHEQFSFNTF</sequence>
<feature type="domain" description="HAMP" evidence="16">
    <location>
        <begin position="176"/>
        <end position="228"/>
    </location>
</feature>
<keyword evidence="11" id="KW-0902">Two-component regulatory system</keyword>
<evidence type="ECO:0000256" key="9">
    <source>
        <dbReference type="ARBA" id="ARBA00022840"/>
    </source>
</evidence>
<keyword evidence="7" id="KW-0547">Nucleotide-binding</keyword>
<dbReference type="InterPro" id="IPR036890">
    <property type="entry name" value="HATPase_C_sf"/>
</dbReference>
<comment type="subcellular location">
    <subcellularLocation>
        <location evidence="2">Membrane</location>
        <topology evidence="2">Multi-pass membrane protein</topology>
    </subcellularLocation>
</comment>
<evidence type="ECO:0000313" key="17">
    <source>
        <dbReference type="EMBL" id="MEX3751679.1"/>
    </source>
</evidence>
<evidence type="ECO:0000256" key="12">
    <source>
        <dbReference type="ARBA" id="ARBA00023136"/>
    </source>
</evidence>
<dbReference type="InterPro" id="IPR003660">
    <property type="entry name" value="HAMP_dom"/>
</dbReference>
<evidence type="ECO:0000256" key="13">
    <source>
        <dbReference type="SAM" id="MobiDB-lite"/>
    </source>
</evidence>
<reference evidence="17 18" key="1">
    <citation type="submission" date="2024-07" db="EMBL/GenBank/DDBJ databases">
        <title>A survey of Mimosa microsymbionts across Brazilian biomes reveals a high diversity of Paraburkholderia nodulating endemic species, but also that Cupriavidus is common as a symbiont of widespread species.</title>
        <authorList>
            <person name="Rouws L."/>
            <person name="Barauna A."/>
            <person name="Beukes C."/>
            <person name="Rouws J.R.C."/>
            <person name="De Faria S.M."/>
            <person name="Gross E."/>
            <person name="Bueno Dos Reis Junior F."/>
            <person name="Simon M.F."/>
            <person name="Maluk M."/>
            <person name="Odee D.W."/>
            <person name="Kenicer G."/>
            <person name="Young J.P.W."/>
            <person name="Reis V.M."/>
            <person name="Zilli J."/>
            <person name="James E.K."/>
        </authorList>
    </citation>
    <scope>NUCLEOTIDE SEQUENCE [LARGE SCALE GENOMIC DNA]</scope>
    <source>
        <strain evidence="17 18">BR14375</strain>
    </source>
</reference>
<dbReference type="Pfam" id="PF02518">
    <property type="entry name" value="HATPase_c"/>
    <property type="match status" value="1"/>
</dbReference>
<dbReference type="GO" id="GO:0005524">
    <property type="term" value="F:ATP binding"/>
    <property type="evidence" value="ECO:0007669"/>
    <property type="project" value="UniProtKB-KW"/>
</dbReference>
<dbReference type="PANTHER" id="PTHR45436">
    <property type="entry name" value="SENSOR HISTIDINE KINASE YKOH"/>
    <property type="match status" value="1"/>
</dbReference>
<keyword evidence="18" id="KW-1185">Reference proteome</keyword>
<dbReference type="SMART" id="SM00387">
    <property type="entry name" value="HATPase_c"/>
    <property type="match status" value="1"/>
</dbReference>
<keyword evidence="12 14" id="KW-0472">Membrane</keyword>
<dbReference type="CDD" id="cd00082">
    <property type="entry name" value="HisKA"/>
    <property type="match status" value="1"/>
</dbReference>
<dbReference type="InterPro" id="IPR005467">
    <property type="entry name" value="His_kinase_dom"/>
</dbReference>
<comment type="caution">
    <text evidence="17">The sequence shown here is derived from an EMBL/GenBank/DDBJ whole genome shotgun (WGS) entry which is preliminary data.</text>
</comment>
<dbReference type="InterPro" id="IPR003661">
    <property type="entry name" value="HisK_dim/P_dom"/>
</dbReference>
<dbReference type="PANTHER" id="PTHR45436:SF14">
    <property type="entry name" value="SENSOR PROTEIN QSEC"/>
    <property type="match status" value="1"/>
</dbReference>
<dbReference type="EMBL" id="JBFPKE010000004">
    <property type="protein sequence ID" value="MEX3751679.1"/>
    <property type="molecule type" value="Genomic_DNA"/>
</dbReference>
<evidence type="ECO:0000256" key="1">
    <source>
        <dbReference type="ARBA" id="ARBA00000085"/>
    </source>
</evidence>
<keyword evidence="10 14" id="KW-1133">Transmembrane helix</keyword>
<dbReference type="Pfam" id="PF08521">
    <property type="entry name" value="2CSK_N"/>
    <property type="match status" value="1"/>
</dbReference>
<evidence type="ECO:0000256" key="10">
    <source>
        <dbReference type="ARBA" id="ARBA00022989"/>
    </source>
</evidence>
<evidence type="ECO:0000256" key="8">
    <source>
        <dbReference type="ARBA" id="ARBA00022777"/>
    </source>
</evidence>
<dbReference type="InterPro" id="IPR036097">
    <property type="entry name" value="HisK_dim/P_sf"/>
</dbReference>
<dbReference type="Gene3D" id="1.20.5.1040">
    <property type="entry name" value="Sensor protein qsec"/>
    <property type="match status" value="1"/>
</dbReference>
<accession>A0ABV3WEM2</accession>
<evidence type="ECO:0000256" key="5">
    <source>
        <dbReference type="ARBA" id="ARBA00022679"/>
    </source>
</evidence>
<evidence type="ECO:0000259" key="16">
    <source>
        <dbReference type="PROSITE" id="PS50885"/>
    </source>
</evidence>
<evidence type="ECO:0000256" key="7">
    <source>
        <dbReference type="ARBA" id="ARBA00022741"/>
    </source>
</evidence>
<dbReference type="SMART" id="SM00388">
    <property type="entry name" value="HisKA"/>
    <property type="match status" value="1"/>
</dbReference>
<dbReference type="PRINTS" id="PR00344">
    <property type="entry name" value="BCTRLSENSOR"/>
</dbReference>
<evidence type="ECO:0000256" key="3">
    <source>
        <dbReference type="ARBA" id="ARBA00012438"/>
    </source>
</evidence>
<dbReference type="SUPFAM" id="SSF47384">
    <property type="entry name" value="Homodimeric domain of signal transducing histidine kinase"/>
    <property type="match status" value="1"/>
</dbReference>
<comment type="catalytic activity">
    <reaction evidence="1">
        <text>ATP + protein L-histidine = ADP + protein N-phospho-L-histidine.</text>
        <dbReference type="EC" id="2.7.13.3"/>
    </reaction>
</comment>
<dbReference type="InterPro" id="IPR050428">
    <property type="entry name" value="TCS_sensor_his_kinase"/>
</dbReference>
<dbReference type="Proteomes" id="UP001558535">
    <property type="component" value="Unassembled WGS sequence"/>
</dbReference>
<feature type="transmembrane region" description="Helical" evidence="14">
    <location>
        <begin position="12"/>
        <end position="31"/>
    </location>
</feature>
<evidence type="ECO:0000256" key="2">
    <source>
        <dbReference type="ARBA" id="ARBA00004141"/>
    </source>
</evidence>
<keyword evidence="9 17" id="KW-0067">ATP-binding</keyword>